<evidence type="ECO:0000313" key="2">
    <source>
        <dbReference type="EMBL" id="KAJ6841481.1"/>
    </source>
</evidence>
<accession>A0AAX6HLG1</accession>
<dbReference type="EMBL" id="JANAVB010008599">
    <property type="protein sequence ID" value="KAJ6841481.1"/>
    <property type="molecule type" value="Genomic_DNA"/>
</dbReference>
<organism evidence="2 3">
    <name type="scientific">Iris pallida</name>
    <name type="common">Sweet iris</name>
    <dbReference type="NCBI Taxonomy" id="29817"/>
    <lineage>
        <taxon>Eukaryota</taxon>
        <taxon>Viridiplantae</taxon>
        <taxon>Streptophyta</taxon>
        <taxon>Embryophyta</taxon>
        <taxon>Tracheophyta</taxon>
        <taxon>Spermatophyta</taxon>
        <taxon>Magnoliopsida</taxon>
        <taxon>Liliopsida</taxon>
        <taxon>Asparagales</taxon>
        <taxon>Iridaceae</taxon>
        <taxon>Iridoideae</taxon>
        <taxon>Irideae</taxon>
        <taxon>Iris</taxon>
    </lineage>
</organism>
<gene>
    <name evidence="2" type="ORF">M6B38_306340</name>
</gene>
<evidence type="ECO:0000256" key="1">
    <source>
        <dbReference type="SAM" id="MobiDB-lite"/>
    </source>
</evidence>
<name>A0AAX6HLG1_IRIPA</name>
<protein>
    <submittedName>
        <fullName evidence="2">Uncharacterized protein</fullName>
    </submittedName>
</protein>
<feature type="compositionally biased region" description="Basic residues" evidence="1">
    <location>
        <begin position="41"/>
        <end position="54"/>
    </location>
</feature>
<evidence type="ECO:0000313" key="3">
    <source>
        <dbReference type="Proteomes" id="UP001140949"/>
    </source>
</evidence>
<dbReference type="PANTHER" id="PTHR35830:SF1">
    <property type="entry name" value="OS05G0299200 PROTEIN"/>
    <property type="match status" value="1"/>
</dbReference>
<dbReference type="Proteomes" id="UP001140949">
    <property type="component" value="Unassembled WGS sequence"/>
</dbReference>
<reference evidence="2" key="1">
    <citation type="journal article" date="2023" name="GigaByte">
        <title>Genome assembly of the bearded iris, Iris pallida Lam.</title>
        <authorList>
            <person name="Bruccoleri R.E."/>
            <person name="Oakeley E.J."/>
            <person name="Faust A.M.E."/>
            <person name="Altorfer M."/>
            <person name="Dessus-Babus S."/>
            <person name="Burckhardt D."/>
            <person name="Oertli M."/>
            <person name="Naumann U."/>
            <person name="Petersen F."/>
            <person name="Wong J."/>
        </authorList>
    </citation>
    <scope>NUCLEOTIDE SEQUENCE</scope>
    <source>
        <strain evidence="2">GSM-AAB239-AS_SAM_17_03QT</strain>
    </source>
</reference>
<comment type="caution">
    <text evidence="2">The sequence shown here is derived from an EMBL/GenBank/DDBJ whole genome shotgun (WGS) entry which is preliminary data.</text>
</comment>
<keyword evidence="3" id="KW-1185">Reference proteome</keyword>
<dbReference type="AlphaFoldDB" id="A0AAX6HLG1"/>
<feature type="region of interest" description="Disordered" evidence="1">
    <location>
        <begin position="28"/>
        <end position="68"/>
    </location>
</feature>
<reference evidence="2" key="2">
    <citation type="submission" date="2023-04" db="EMBL/GenBank/DDBJ databases">
        <authorList>
            <person name="Bruccoleri R.E."/>
            <person name="Oakeley E.J."/>
            <person name="Faust A.-M."/>
            <person name="Dessus-Babus S."/>
            <person name="Altorfer M."/>
            <person name="Burckhardt D."/>
            <person name="Oertli M."/>
            <person name="Naumann U."/>
            <person name="Petersen F."/>
            <person name="Wong J."/>
        </authorList>
    </citation>
    <scope>NUCLEOTIDE SEQUENCE</scope>
    <source>
        <strain evidence="2">GSM-AAB239-AS_SAM_17_03QT</strain>
        <tissue evidence="2">Leaf</tissue>
    </source>
</reference>
<sequence length="425" mass="47079">MNGTTSSSSSLRALCSFHPPRRSLVVPTASRHVTVSSSFSHPRRRRRRRSPRRLQRSDPHQNPISSVDLEDIADRATSALTLHLRRLLSAGAEAFRDLRTSVRADPADGRIVLSCRPSSVRFLLWTLLAAAVAVRVSAVLASSLRGRGRGRPVVVRRDRSLGGREVVVGSSGGAIERKSSFTKIARSGVTERRTEKLPEWWPSSVATPTVESVWKEEFQKEANRLLRAITDNRMSGMDYKDDDIVQLRHICKTSGAKVSFATGNTRDSFFRASVDFVLNTCSRVARPTATVQINGEEARKFICGLAENIGLENTRAARIICAAVAARTRACLLQSWALEGQGKRIEALEELSKICRIFQTFPPEENSPEMEMVASSLEKNLGIEQRQHLLVLFEGVCSSDCHRIVEEALGLVSNQSAKWQSSSFL</sequence>
<dbReference type="PANTHER" id="PTHR35830">
    <property type="entry name" value="OS05G0299200 PROTEIN"/>
    <property type="match status" value="1"/>
</dbReference>
<proteinExistence type="predicted"/>